<feature type="domain" description="Helicase C-terminal" evidence="10">
    <location>
        <begin position="229"/>
        <end position="416"/>
    </location>
</feature>
<dbReference type="AlphaFoldDB" id="A2DJG9"/>
<dbReference type="GO" id="GO:0005524">
    <property type="term" value="F:ATP binding"/>
    <property type="evidence" value="ECO:0007669"/>
    <property type="project" value="UniProtKB-KW"/>
</dbReference>
<dbReference type="VEuPathDB" id="TrichDB:TVAGG3_1036500"/>
<name>A2DJG9_TRIV3</name>
<accession>A2DJG9</accession>
<dbReference type="Gene3D" id="3.40.50.300">
    <property type="entry name" value="P-loop containing nucleotide triphosphate hydrolases"/>
    <property type="match status" value="2"/>
</dbReference>
<dbReference type="eggNOG" id="KOG0925">
    <property type="taxonomic scope" value="Eukaryota"/>
</dbReference>
<dbReference type="PROSITE" id="PS00690">
    <property type="entry name" value="DEAH_ATP_HELICASE"/>
    <property type="match status" value="1"/>
</dbReference>
<dbReference type="InterPro" id="IPR002464">
    <property type="entry name" value="DNA/RNA_helicase_DEAH_CS"/>
</dbReference>
<evidence type="ECO:0000259" key="9">
    <source>
        <dbReference type="PROSITE" id="PS51192"/>
    </source>
</evidence>
<dbReference type="RefSeq" id="XP_001580355.1">
    <property type="nucleotide sequence ID" value="XM_001580305.1"/>
</dbReference>
<dbReference type="GO" id="GO:0006397">
    <property type="term" value="P:mRNA processing"/>
    <property type="evidence" value="ECO:0007669"/>
    <property type="project" value="UniProtKB-KW"/>
</dbReference>
<dbReference type="PROSITE" id="PS51192">
    <property type="entry name" value="HELICASE_ATP_BIND_1"/>
    <property type="match status" value="1"/>
</dbReference>
<feature type="domain" description="Helicase ATP-binding" evidence="9">
    <location>
        <begin position="47"/>
        <end position="211"/>
    </location>
</feature>
<dbReference type="InParanoid" id="A2DJG9"/>
<dbReference type="InterPro" id="IPR001650">
    <property type="entry name" value="Helicase_C-like"/>
</dbReference>
<dbReference type="SMR" id="A2DJG9"/>
<dbReference type="Gene3D" id="1.20.120.1080">
    <property type="match status" value="1"/>
</dbReference>
<proteinExistence type="predicted"/>
<dbReference type="InterPro" id="IPR027417">
    <property type="entry name" value="P-loop_NTPase"/>
</dbReference>
<dbReference type="CDD" id="cd18791">
    <property type="entry name" value="SF2_C_RHA"/>
    <property type="match status" value="1"/>
</dbReference>
<dbReference type="GO" id="GO:0005681">
    <property type="term" value="C:spliceosomal complex"/>
    <property type="evidence" value="ECO:0000318"/>
    <property type="project" value="GO_Central"/>
</dbReference>
<dbReference type="Pfam" id="PF00270">
    <property type="entry name" value="DEAD"/>
    <property type="match status" value="1"/>
</dbReference>
<evidence type="ECO:0000256" key="5">
    <source>
        <dbReference type="ARBA" id="ARBA00022806"/>
    </source>
</evidence>
<reference evidence="11" key="2">
    <citation type="journal article" date="2007" name="Science">
        <title>Draft genome sequence of the sexually transmitted pathogen Trichomonas vaginalis.</title>
        <authorList>
            <person name="Carlton J.M."/>
            <person name="Hirt R.P."/>
            <person name="Silva J.C."/>
            <person name="Delcher A.L."/>
            <person name="Schatz M."/>
            <person name="Zhao Q."/>
            <person name="Wortman J.R."/>
            <person name="Bidwell S.L."/>
            <person name="Alsmark U.C.M."/>
            <person name="Besteiro S."/>
            <person name="Sicheritz-Ponten T."/>
            <person name="Noel C.J."/>
            <person name="Dacks J.B."/>
            <person name="Foster P.G."/>
            <person name="Simillion C."/>
            <person name="Van de Peer Y."/>
            <person name="Miranda-Saavedra D."/>
            <person name="Barton G.J."/>
            <person name="Westrop G.D."/>
            <person name="Mueller S."/>
            <person name="Dessi D."/>
            <person name="Fiori P.L."/>
            <person name="Ren Q."/>
            <person name="Paulsen I."/>
            <person name="Zhang H."/>
            <person name="Bastida-Corcuera F.D."/>
            <person name="Simoes-Barbosa A."/>
            <person name="Brown M.T."/>
            <person name="Hayes R.D."/>
            <person name="Mukherjee M."/>
            <person name="Okumura C.Y."/>
            <person name="Schneider R."/>
            <person name="Smith A.J."/>
            <person name="Vanacova S."/>
            <person name="Villalvazo M."/>
            <person name="Haas B.J."/>
            <person name="Pertea M."/>
            <person name="Feldblyum T.V."/>
            <person name="Utterback T.R."/>
            <person name="Shu C.L."/>
            <person name="Osoegawa K."/>
            <person name="de Jong P.J."/>
            <person name="Hrdy I."/>
            <person name="Horvathova L."/>
            <person name="Zubacova Z."/>
            <person name="Dolezal P."/>
            <person name="Malik S.B."/>
            <person name="Logsdon J.M. Jr."/>
            <person name="Henze K."/>
            <person name="Gupta A."/>
            <person name="Wang C.C."/>
            <person name="Dunne R.L."/>
            <person name="Upcroft J.A."/>
            <person name="Upcroft P."/>
            <person name="White O."/>
            <person name="Salzberg S.L."/>
            <person name="Tang P."/>
            <person name="Chiu C.-H."/>
            <person name="Lee Y.-S."/>
            <person name="Embley T.M."/>
            <person name="Coombs G.H."/>
            <person name="Mottram J.C."/>
            <person name="Tachezy J."/>
            <person name="Fraser-Liggett C.M."/>
            <person name="Johnson P.J."/>
        </authorList>
    </citation>
    <scope>NUCLEOTIDE SEQUENCE [LARGE SCALE GENOMIC DNA]</scope>
    <source>
        <strain evidence="11">G3</strain>
    </source>
</reference>
<evidence type="ECO:0000256" key="6">
    <source>
        <dbReference type="ARBA" id="ARBA00022840"/>
    </source>
</evidence>
<dbReference type="PROSITE" id="PS51194">
    <property type="entry name" value="HELICASE_CTER"/>
    <property type="match status" value="1"/>
</dbReference>
<dbReference type="KEGG" id="tva:5464897"/>
<dbReference type="SMART" id="SM00847">
    <property type="entry name" value="HA2"/>
    <property type="match status" value="1"/>
</dbReference>
<evidence type="ECO:0000256" key="2">
    <source>
        <dbReference type="ARBA" id="ARBA00022664"/>
    </source>
</evidence>
<evidence type="ECO:0000256" key="3">
    <source>
        <dbReference type="ARBA" id="ARBA00022741"/>
    </source>
</evidence>
<dbReference type="EMBL" id="DS113208">
    <property type="protein sequence ID" value="EAY19369.1"/>
    <property type="molecule type" value="Genomic_DNA"/>
</dbReference>
<keyword evidence="5 11" id="KW-0347">Helicase</keyword>
<keyword evidence="7" id="KW-0508">mRNA splicing</keyword>
<dbReference type="VEuPathDB" id="TrichDB:TVAG_100850"/>
<keyword evidence="12" id="KW-1185">Reference proteome</keyword>
<evidence type="ECO:0000313" key="11">
    <source>
        <dbReference type="EMBL" id="EAY19369.1"/>
    </source>
</evidence>
<organism evidence="11 12">
    <name type="scientific">Trichomonas vaginalis (strain ATCC PRA-98 / G3)</name>
    <dbReference type="NCBI Taxonomy" id="412133"/>
    <lineage>
        <taxon>Eukaryota</taxon>
        <taxon>Metamonada</taxon>
        <taxon>Parabasalia</taxon>
        <taxon>Trichomonadida</taxon>
        <taxon>Trichomonadidae</taxon>
        <taxon>Trichomonas</taxon>
    </lineage>
</organism>
<dbReference type="Proteomes" id="UP000001542">
    <property type="component" value="Unassembled WGS sequence"/>
</dbReference>
<dbReference type="PANTHER" id="PTHR18934">
    <property type="entry name" value="ATP-DEPENDENT RNA HELICASE"/>
    <property type="match status" value="1"/>
</dbReference>
<dbReference type="EC" id="3.6.4.13" evidence="1"/>
<evidence type="ECO:0000259" key="10">
    <source>
        <dbReference type="PROSITE" id="PS51194"/>
    </source>
</evidence>
<dbReference type="Pfam" id="PF00271">
    <property type="entry name" value="Helicase_C"/>
    <property type="match status" value="1"/>
</dbReference>
<sequence length="691" mass="78595">MHLENQENNRKNHEINPYENKPYSTEYYRILETRKKLPVYEYKDQILKIVRESNVCIIEGNTGSGKTTQIPQFILESGILNPKQSMICSQPRRVAAINVATRVSAELDCKLGGIVGYNVRFDKCISDQTKLIYMTDGLLLREFLLDPYLRNYGVIIIDEAHERTINTDIILGLLHQALSHRKDLKLIVMSATLEATKFTKFFTINEKIPPHLSIPGRLHPVTIEYETVKVDNYVEKAIEKAIFIHEKEGSGDILIFLTGEDEIEHCCSVLRSKLKPELATGARISEIKVFPLYSSLPLIEQTKVFVPPSESVRKVIVATNIAETSLTIDGIVFVIDSGLVKQTMYVPKRRMSSLQVTNVSRASSIQRSGRAGRTRPGKCFRLYTEKDFNEVLPDQTEPEISRSNLSSVLLLMLAVGIKDIPGFPFIDMPHRHLIRAAIEELHFLGAVDSNCQLTDIGRLMSQFPLEPGLSRALIQAKDFGCNKEVAALVSLLSEQGQVFLRPKKDLERALQMQMQFKNQTSDHITLLTAFEAFTIFKSEKFCNENFLNFRTLESALKSQGQLIEMMQKMNIPVVSASRINPNRNKLILQSLLTGLFTNVAFYDKSGYLFSECLEAAPIHRASCLWGKTPKWVLFSEYVFTDKGYIRTVSEIDESWIVPSSEEYFESSRFKGRPVQQMFANLYQKYAKKQGK</sequence>
<keyword evidence="2" id="KW-0507">mRNA processing</keyword>
<dbReference type="InterPro" id="IPR011709">
    <property type="entry name" value="DEAD-box_helicase_OB_fold"/>
</dbReference>
<dbReference type="GO" id="GO:0003724">
    <property type="term" value="F:RNA helicase activity"/>
    <property type="evidence" value="ECO:0007669"/>
    <property type="project" value="UniProtKB-EC"/>
</dbReference>
<evidence type="ECO:0000313" key="12">
    <source>
        <dbReference type="Proteomes" id="UP000001542"/>
    </source>
</evidence>
<dbReference type="PANTHER" id="PTHR18934:SF109">
    <property type="entry name" value="ATP-DEPENDENT RNA HELICASE DHX15 HOMOLOG"/>
    <property type="match status" value="1"/>
</dbReference>
<keyword evidence="3" id="KW-0547">Nucleotide-binding</keyword>
<keyword evidence="6" id="KW-0067">ATP-binding</keyword>
<dbReference type="GO" id="GO:0004386">
    <property type="term" value="F:helicase activity"/>
    <property type="evidence" value="ECO:0000318"/>
    <property type="project" value="GO_Central"/>
</dbReference>
<dbReference type="OrthoDB" id="10253254at2759"/>
<dbReference type="OMA" id="LMSATAC"/>
<dbReference type="SUPFAM" id="SSF52540">
    <property type="entry name" value="P-loop containing nucleoside triphosphate hydrolases"/>
    <property type="match status" value="1"/>
</dbReference>
<dbReference type="GO" id="GO:0003723">
    <property type="term" value="F:RNA binding"/>
    <property type="evidence" value="ECO:0000318"/>
    <property type="project" value="GO_Central"/>
</dbReference>
<dbReference type="SMART" id="SM00490">
    <property type="entry name" value="HELICc"/>
    <property type="match status" value="1"/>
</dbReference>
<reference evidence="11" key="1">
    <citation type="submission" date="2006-10" db="EMBL/GenBank/DDBJ databases">
        <authorList>
            <person name="Amadeo P."/>
            <person name="Zhao Q."/>
            <person name="Wortman J."/>
            <person name="Fraser-Liggett C."/>
            <person name="Carlton J."/>
        </authorList>
    </citation>
    <scope>NUCLEOTIDE SEQUENCE</scope>
    <source>
        <strain evidence="11">G3</strain>
    </source>
</reference>
<keyword evidence="4" id="KW-0378">Hydrolase</keyword>
<dbReference type="SMART" id="SM00487">
    <property type="entry name" value="DEXDc"/>
    <property type="match status" value="1"/>
</dbReference>
<dbReference type="InterPro" id="IPR014001">
    <property type="entry name" value="Helicase_ATP-bd"/>
</dbReference>
<dbReference type="InterPro" id="IPR048333">
    <property type="entry name" value="HA2_WH"/>
</dbReference>
<dbReference type="InterPro" id="IPR007502">
    <property type="entry name" value="Helicase-assoc_dom"/>
</dbReference>
<dbReference type="GO" id="GO:0016787">
    <property type="term" value="F:hydrolase activity"/>
    <property type="evidence" value="ECO:0007669"/>
    <property type="project" value="UniProtKB-KW"/>
</dbReference>
<dbReference type="STRING" id="5722.A2DJG9"/>
<evidence type="ECO:0000256" key="1">
    <source>
        <dbReference type="ARBA" id="ARBA00012552"/>
    </source>
</evidence>
<dbReference type="FunFam" id="3.40.50.300:FF:000615">
    <property type="entry name" value="pre-mRNA-splicing factor ATP-dependent RNA helicase DEAH7"/>
    <property type="match status" value="1"/>
</dbReference>
<protein>
    <recommendedName>
        <fullName evidence="1">RNA helicase</fullName>
        <ecNumber evidence="1">3.6.4.13</ecNumber>
    </recommendedName>
</protein>
<comment type="catalytic activity">
    <reaction evidence="8">
        <text>ATP + H2O = ADP + phosphate + H(+)</text>
        <dbReference type="Rhea" id="RHEA:13065"/>
        <dbReference type="ChEBI" id="CHEBI:15377"/>
        <dbReference type="ChEBI" id="CHEBI:15378"/>
        <dbReference type="ChEBI" id="CHEBI:30616"/>
        <dbReference type="ChEBI" id="CHEBI:43474"/>
        <dbReference type="ChEBI" id="CHEBI:456216"/>
        <dbReference type="EC" id="3.6.4.13"/>
    </reaction>
</comment>
<dbReference type="InterPro" id="IPR011545">
    <property type="entry name" value="DEAD/DEAH_box_helicase_dom"/>
</dbReference>
<evidence type="ECO:0000256" key="7">
    <source>
        <dbReference type="ARBA" id="ARBA00023187"/>
    </source>
</evidence>
<dbReference type="GO" id="GO:0008380">
    <property type="term" value="P:RNA splicing"/>
    <property type="evidence" value="ECO:0007669"/>
    <property type="project" value="UniProtKB-KW"/>
</dbReference>
<dbReference type="FunFam" id="3.40.50.300:FF:000145">
    <property type="entry name" value="probable ATP-dependent RNA helicase DHX40"/>
    <property type="match status" value="1"/>
</dbReference>
<dbReference type="Pfam" id="PF07717">
    <property type="entry name" value="OB_NTP_bind"/>
    <property type="match status" value="1"/>
</dbReference>
<gene>
    <name evidence="11" type="ORF">TVAG_100850</name>
</gene>
<dbReference type="Pfam" id="PF21010">
    <property type="entry name" value="HA2_C"/>
    <property type="match status" value="1"/>
</dbReference>
<dbReference type="Pfam" id="PF04408">
    <property type="entry name" value="WHD_HA2"/>
    <property type="match status" value="1"/>
</dbReference>
<evidence type="ECO:0000256" key="4">
    <source>
        <dbReference type="ARBA" id="ARBA00022801"/>
    </source>
</evidence>
<evidence type="ECO:0000256" key="8">
    <source>
        <dbReference type="ARBA" id="ARBA00047984"/>
    </source>
</evidence>